<dbReference type="EMBL" id="BSUL01000001">
    <property type="protein sequence ID" value="GMA28255.1"/>
    <property type="molecule type" value="Genomic_DNA"/>
</dbReference>
<sequence>MVESVSALFKPGLIAKISWRGPFAIPDTEALQAPSASAVSFAVRPPALTLTTAFGGAVPLTVTVPASENSLETSVIATATGADGLGDGDAVAPSAGAALADAPPSTAAASSSIVAVDAMPARTPSSALLGARAVVLDVVEVTRYPVCCGRWLHCAGVGCDSVERTGAPPAR</sequence>
<protein>
    <submittedName>
        <fullName evidence="1">Uncharacterized protein</fullName>
    </submittedName>
</protein>
<evidence type="ECO:0000313" key="1">
    <source>
        <dbReference type="EMBL" id="GMA28255.1"/>
    </source>
</evidence>
<name>A0AA37UEU0_9MICO</name>
<keyword evidence="2" id="KW-1185">Reference proteome</keyword>
<dbReference type="Proteomes" id="UP001157160">
    <property type="component" value="Unassembled WGS sequence"/>
</dbReference>
<organism evidence="1 2">
    <name type="scientific">Arenivirga flava</name>
    <dbReference type="NCBI Taxonomy" id="1930060"/>
    <lineage>
        <taxon>Bacteria</taxon>
        <taxon>Bacillati</taxon>
        <taxon>Actinomycetota</taxon>
        <taxon>Actinomycetes</taxon>
        <taxon>Micrococcales</taxon>
        <taxon>Microbacteriaceae</taxon>
        <taxon>Arenivirga</taxon>
    </lineage>
</organism>
<proteinExistence type="predicted"/>
<accession>A0AA37UEU0</accession>
<reference evidence="1 2" key="1">
    <citation type="journal article" date="2014" name="Int. J. Syst. Evol. Microbiol.">
        <title>Complete genome sequence of Corynebacterium casei LMG S-19264T (=DSM 44701T), isolated from a smear-ripened cheese.</title>
        <authorList>
            <consortium name="US DOE Joint Genome Institute (JGI-PGF)"/>
            <person name="Walter F."/>
            <person name="Albersmeier A."/>
            <person name="Kalinowski J."/>
            <person name="Ruckert C."/>
        </authorList>
    </citation>
    <scope>NUCLEOTIDE SEQUENCE [LARGE SCALE GENOMIC DNA]</scope>
    <source>
        <strain evidence="1 2">NBRC 112289</strain>
    </source>
</reference>
<evidence type="ECO:0000313" key="2">
    <source>
        <dbReference type="Proteomes" id="UP001157160"/>
    </source>
</evidence>
<gene>
    <name evidence="1" type="ORF">GCM10025874_15080</name>
</gene>
<comment type="caution">
    <text evidence="1">The sequence shown here is derived from an EMBL/GenBank/DDBJ whole genome shotgun (WGS) entry which is preliminary data.</text>
</comment>
<dbReference type="AlphaFoldDB" id="A0AA37UEU0"/>